<dbReference type="Pfam" id="PF04227">
    <property type="entry name" value="Indigoidine_A"/>
    <property type="match status" value="2"/>
</dbReference>
<evidence type="ECO:0000256" key="6">
    <source>
        <dbReference type="SAM" id="MobiDB-lite"/>
    </source>
</evidence>
<sequence>IGGVHRGVEHSLDISADLTELGRTPIAVICSGVKSILDIQKTLQFLETQGVCVAVFNGDQQSPQKVEFPAFFSRKSGSQVNYNLKTAEEAARLILHRNQLSLNSGIVIAVPIPLQQQSDGELITKSIDEAIIEANEKGIIGKEVTPYLLKRVNQLSGGRSLTSNIALIENNARIGAEIAFQYNMLLNVSKQRLINTSNDTIDSKRINKSNKSHYSFELSKTSISESMAKSGHQEEGPKEERNDNQSDESSPVVIGGSIYDIVADANTDSLRPKLKIHLNTNILRRRNSNESIIKMSDEIRSAIHDNRPIVALESTIITHGMPFPINLQMALNVETLVRKRGVIPATIAVIDGKICVGLNKQQMLLLSEDAI</sequence>
<dbReference type="OrthoDB" id="198885at2759"/>
<dbReference type="GO" id="GO:0004730">
    <property type="term" value="F:pseudouridylate synthase activity"/>
    <property type="evidence" value="ECO:0007669"/>
    <property type="project" value="InterPro"/>
</dbReference>
<evidence type="ECO:0000256" key="2">
    <source>
        <dbReference type="ARBA" id="ARBA00022801"/>
    </source>
</evidence>
<dbReference type="GO" id="GO:0046872">
    <property type="term" value="F:metal ion binding"/>
    <property type="evidence" value="ECO:0007669"/>
    <property type="project" value="UniProtKB-KW"/>
</dbReference>
<keyword evidence="3" id="KW-0464">Manganese</keyword>
<dbReference type="GO" id="GO:0016798">
    <property type="term" value="F:hydrolase activity, acting on glycosyl bonds"/>
    <property type="evidence" value="ECO:0007669"/>
    <property type="project" value="UniProtKB-KW"/>
</dbReference>
<feature type="non-terminal residue" evidence="7">
    <location>
        <position position="1"/>
    </location>
</feature>
<keyword evidence="5" id="KW-0326">Glycosidase</keyword>
<dbReference type="SUPFAM" id="SSF110581">
    <property type="entry name" value="Indigoidine synthase A-like"/>
    <property type="match status" value="2"/>
</dbReference>
<dbReference type="Gene3D" id="3.40.1790.10">
    <property type="entry name" value="Indigoidine synthase domain"/>
    <property type="match status" value="2"/>
</dbReference>
<dbReference type="PANTHER" id="PTHR42909:SF1">
    <property type="entry name" value="CARBOHYDRATE KINASE PFKB DOMAIN-CONTAINING PROTEIN"/>
    <property type="match status" value="1"/>
</dbReference>
<evidence type="ECO:0000256" key="3">
    <source>
        <dbReference type="ARBA" id="ARBA00023211"/>
    </source>
</evidence>
<evidence type="ECO:0000313" key="8">
    <source>
        <dbReference type="Proteomes" id="UP000759131"/>
    </source>
</evidence>
<dbReference type="EMBL" id="CAJPIZ010016686">
    <property type="protein sequence ID" value="CAG2115793.1"/>
    <property type="molecule type" value="Genomic_DNA"/>
</dbReference>
<reference evidence="7" key="1">
    <citation type="submission" date="2020-11" db="EMBL/GenBank/DDBJ databases">
        <authorList>
            <person name="Tran Van P."/>
        </authorList>
    </citation>
    <scope>NUCLEOTIDE SEQUENCE</scope>
</reference>
<dbReference type="InterPro" id="IPR022830">
    <property type="entry name" value="Indigdn_synthA-like"/>
</dbReference>
<dbReference type="InterPro" id="IPR007342">
    <property type="entry name" value="PsuG"/>
</dbReference>
<proteinExistence type="predicted"/>
<dbReference type="PANTHER" id="PTHR42909">
    <property type="entry name" value="ZGC:136858"/>
    <property type="match status" value="1"/>
</dbReference>
<name>A0A7R9L7S8_9ACAR</name>
<feature type="compositionally biased region" description="Basic and acidic residues" evidence="6">
    <location>
        <begin position="231"/>
        <end position="244"/>
    </location>
</feature>
<dbReference type="GO" id="GO:0005737">
    <property type="term" value="C:cytoplasm"/>
    <property type="evidence" value="ECO:0007669"/>
    <property type="project" value="TreeGrafter"/>
</dbReference>
<dbReference type="Proteomes" id="UP000759131">
    <property type="component" value="Unassembled WGS sequence"/>
</dbReference>
<evidence type="ECO:0000256" key="4">
    <source>
        <dbReference type="ARBA" id="ARBA00023239"/>
    </source>
</evidence>
<dbReference type="EMBL" id="OC871261">
    <property type="protein sequence ID" value="CAD7635363.1"/>
    <property type="molecule type" value="Genomic_DNA"/>
</dbReference>
<protein>
    <recommendedName>
        <fullName evidence="9">Pseudouridine-5'-phosphate glycosidase</fullName>
    </recommendedName>
</protein>
<gene>
    <name evidence="7" type="ORF">OSB1V03_LOCUS15754</name>
</gene>
<feature type="region of interest" description="Disordered" evidence="6">
    <location>
        <begin position="222"/>
        <end position="252"/>
    </location>
</feature>
<evidence type="ECO:0000256" key="1">
    <source>
        <dbReference type="ARBA" id="ARBA00022723"/>
    </source>
</evidence>
<dbReference type="AlphaFoldDB" id="A0A7R9L7S8"/>
<evidence type="ECO:0000256" key="5">
    <source>
        <dbReference type="ARBA" id="ARBA00023295"/>
    </source>
</evidence>
<keyword evidence="1" id="KW-0479">Metal-binding</keyword>
<keyword evidence="8" id="KW-1185">Reference proteome</keyword>
<organism evidence="7">
    <name type="scientific">Medioppia subpectinata</name>
    <dbReference type="NCBI Taxonomy" id="1979941"/>
    <lineage>
        <taxon>Eukaryota</taxon>
        <taxon>Metazoa</taxon>
        <taxon>Ecdysozoa</taxon>
        <taxon>Arthropoda</taxon>
        <taxon>Chelicerata</taxon>
        <taxon>Arachnida</taxon>
        <taxon>Acari</taxon>
        <taxon>Acariformes</taxon>
        <taxon>Sarcoptiformes</taxon>
        <taxon>Oribatida</taxon>
        <taxon>Brachypylina</taxon>
        <taxon>Oppioidea</taxon>
        <taxon>Oppiidae</taxon>
        <taxon>Medioppia</taxon>
    </lineage>
</organism>
<evidence type="ECO:0000313" key="7">
    <source>
        <dbReference type="EMBL" id="CAD7635363.1"/>
    </source>
</evidence>
<keyword evidence="2" id="KW-0378">Hydrolase</keyword>
<accession>A0A7R9L7S8</accession>
<keyword evidence="4" id="KW-0456">Lyase</keyword>
<feature type="non-terminal residue" evidence="7">
    <location>
        <position position="371"/>
    </location>
</feature>
<evidence type="ECO:0008006" key="9">
    <source>
        <dbReference type="Google" id="ProtNLM"/>
    </source>
</evidence>